<dbReference type="InterPro" id="IPR002018">
    <property type="entry name" value="CarbesteraseB"/>
</dbReference>
<proteinExistence type="predicted"/>
<evidence type="ECO:0000313" key="4">
    <source>
        <dbReference type="Proteomes" id="UP000078544"/>
    </source>
</evidence>
<reference evidence="3 4" key="1">
    <citation type="journal article" date="2016" name="Genome Biol. Evol.">
        <title>Divergent and convergent evolution of fungal pathogenicity.</title>
        <authorList>
            <person name="Shang Y."/>
            <person name="Xiao G."/>
            <person name="Zheng P."/>
            <person name="Cen K."/>
            <person name="Zhan S."/>
            <person name="Wang C."/>
        </authorList>
    </citation>
    <scope>NUCLEOTIDE SEQUENCE [LARGE SCALE GENOMIC DNA]</scope>
    <source>
        <strain evidence="3 4">RCEF 2490</strain>
    </source>
</reference>
<evidence type="ECO:0000256" key="1">
    <source>
        <dbReference type="SAM" id="SignalP"/>
    </source>
</evidence>
<protein>
    <submittedName>
        <fullName evidence="3">Carboxylesterase, type B</fullName>
    </submittedName>
</protein>
<dbReference type="Gene3D" id="3.40.50.1820">
    <property type="entry name" value="alpha/beta hydrolase"/>
    <property type="match status" value="1"/>
</dbReference>
<dbReference type="OrthoDB" id="408631at2759"/>
<dbReference type="PANTHER" id="PTHR11559">
    <property type="entry name" value="CARBOXYLESTERASE"/>
    <property type="match status" value="1"/>
</dbReference>
<comment type="caution">
    <text evidence="3">The sequence shown here is derived from an EMBL/GenBank/DDBJ whole genome shotgun (WGS) entry which is preliminary data.</text>
</comment>
<feature type="signal peptide" evidence="1">
    <location>
        <begin position="1"/>
        <end position="17"/>
    </location>
</feature>
<feature type="chain" id="PRO_5007877748" evidence="1">
    <location>
        <begin position="18"/>
        <end position="613"/>
    </location>
</feature>
<dbReference type="EMBL" id="AZGY01000026">
    <property type="protein sequence ID" value="KZZ89160.1"/>
    <property type="molecule type" value="Genomic_DNA"/>
</dbReference>
<sequence length="613" mass="68480">MRSPVVLLFCLLTSALAQQVYNLTLPWGIWQSEYDSQYKVYKFLNVRFGAPPTGPRRFQAAAYPDERNSNIQKGSDASCIQVTQSKTSQCVAGGRFSLTQTRVSELNQSEDCLFLDLYVPEGVMHSVRDKQLPSASVVVWIYGGAFLYGSKSQAMHDGFHTPLYDGRGVLSHAQHDTVFVTGNYRIGAFGWLAGTTMEEGGLPNAGLSDQRLLFDWVQRYIAQVGGDKTSVSAWGESAGASSILHHLVSRDGNGQQLQPQFTRAALQSPAYQWMWDRHGLLEETYYNFTCYVCAQVEGQTCCRDLKMPRTGTFQYKPKYNVSQLSQLGDKNVDWLTKANQLLFQNTVSCTGIFPVGPSVDGKFIERLAITELAKGRFAPLDSILVSHVEDEARSFINPPYAHNDSEYKYVLSEVFPGDKLAGVRRAIANRYSDSDQTLRLKNTIQDVAFLSNNRALIDAYSSTNTSVWAMNWDALKIPLLPDFSIHATDLLPLFYLPEWDLYGFLKAFLGDKFPIGPEAFEVFLSYFTETIVPSYGTYFTNQAATGDPNLGGHFRLKRWDPAMPDTTGVKQTMQVNGLFQRPFTSVLDKKLTADMGKFWLAQGTAIMETMGGS</sequence>
<dbReference type="ESTHER" id="9hypo-a0a166nct4">
    <property type="family name" value="Fungal_carboxylesterase_lipase"/>
</dbReference>
<evidence type="ECO:0000313" key="3">
    <source>
        <dbReference type="EMBL" id="KZZ89160.1"/>
    </source>
</evidence>
<dbReference type="InterPro" id="IPR050309">
    <property type="entry name" value="Type-B_Carboxylest/Lipase"/>
</dbReference>
<dbReference type="Pfam" id="PF00135">
    <property type="entry name" value="COesterase"/>
    <property type="match status" value="1"/>
</dbReference>
<organism evidence="3 4">
    <name type="scientific">Moelleriella libera RCEF 2490</name>
    <dbReference type="NCBI Taxonomy" id="1081109"/>
    <lineage>
        <taxon>Eukaryota</taxon>
        <taxon>Fungi</taxon>
        <taxon>Dikarya</taxon>
        <taxon>Ascomycota</taxon>
        <taxon>Pezizomycotina</taxon>
        <taxon>Sordariomycetes</taxon>
        <taxon>Hypocreomycetidae</taxon>
        <taxon>Hypocreales</taxon>
        <taxon>Clavicipitaceae</taxon>
        <taxon>Moelleriella</taxon>
    </lineage>
</organism>
<dbReference type="Proteomes" id="UP000078544">
    <property type="component" value="Unassembled WGS sequence"/>
</dbReference>
<dbReference type="SUPFAM" id="SSF53474">
    <property type="entry name" value="alpha/beta-Hydrolases"/>
    <property type="match status" value="1"/>
</dbReference>
<gene>
    <name evidence="3" type="ORF">AAL_07808</name>
</gene>
<dbReference type="InterPro" id="IPR019819">
    <property type="entry name" value="Carboxylesterase_B_CS"/>
</dbReference>
<dbReference type="AlphaFoldDB" id="A0A166NCT4"/>
<evidence type="ECO:0000259" key="2">
    <source>
        <dbReference type="Pfam" id="PF00135"/>
    </source>
</evidence>
<keyword evidence="4" id="KW-1185">Reference proteome</keyword>
<dbReference type="STRING" id="1081109.A0A166NCT4"/>
<dbReference type="InterPro" id="IPR029058">
    <property type="entry name" value="AB_hydrolase_fold"/>
</dbReference>
<accession>A0A166NCT4</accession>
<keyword evidence="1" id="KW-0732">Signal</keyword>
<feature type="domain" description="Carboxylesterase type B" evidence="2">
    <location>
        <begin position="36"/>
        <end position="567"/>
    </location>
</feature>
<dbReference type="PROSITE" id="PS00941">
    <property type="entry name" value="CARBOXYLESTERASE_B_2"/>
    <property type="match status" value="1"/>
</dbReference>
<name>A0A166NCT4_9HYPO</name>